<dbReference type="InterPro" id="IPR012910">
    <property type="entry name" value="Plug_dom"/>
</dbReference>
<dbReference type="InterPro" id="IPR008969">
    <property type="entry name" value="CarboxyPept-like_regulatory"/>
</dbReference>
<dbReference type="Pfam" id="PF13715">
    <property type="entry name" value="CarbopepD_reg_2"/>
    <property type="match status" value="1"/>
</dbReference>
<dbReference type="SUPFAM" id="SSF49464">
    <property type="entry name" value="Carboxypeptidase regulatory domain-like"/>
    <property type="match status" value="1"/>
</dbReference>
<dbReference type="Gene3D" id="2.60.40.1120">
    <property type="entry name" value="Carboxypeptidase-like, regulatory domain"/>
    <property type="match status" value="1"/>
</dbReference>
<accession>A0ABW6BW50</accession>
<evidence type="ECO:0000313" key="6">
    <source>
        <dbReference type="EMBL" id="MFD3001985.1"/>
    </source>
</evidence>
<keyword evidence="2" id="KW-0472">Membrane</keyword>
<evidence type="ECO:0000259" key="4">
    <source>
        <dbReference type="Pfam" id="PF07715"/>
    </source>
</evidence>
<comment type="caution">
    <text evidence="6">The sequence shown here is derived from an EMBL/GenBank/DDBJ whole genome shotgun (WGS) entry which is preliminary data.</text>
</comment>
<organism evidence="6 7">
    <name type="scientific">Pontibacter toksunensis</name>
    <dbReference type="NCBI Taxonomy" id="1332631"/>
    <lineage>
        <taxon>Bacteria</taxon>
        <taxon>Pseudomonadati</taxon>
        <taxon>Bacteroidota</taxon>
        <taxon>Cytophagia</taxon>
        <taxon>Cytophagales</taxon>
        <taxon>Hymenobacteraceae</taxon>
        <taxon>Pontibacter</taxon>
    </lineage>
</organism>
<evidence type="ECO:0000256" key="1">
    <source>
        <dbReference type="ARBA" id="ARBA00004442"/>
    </source>
</evidence>
<proteinExistence type="predicted"/>
<dbReference type="Pfam" id="PF14905">
    <property type="entry name" value="OMP_b-brl_3"/>
    <property type="match status" value="1"/>
</dbReference>
<dbReference type="Proteomes" id="UP001597641">
    <property type="component" value="Unassembled WGS sequence"/>
</dbReference>
<gene>
    <name evidence="6" type="ORF">ACFS7Z_16555</name>
</gene>
<protein>
    <submittedName>
        <fullName evidence="6">TonB-dependent receptor domain-containing protein</fullName>
    </submittedName>
</protein>
<dbReference type="InterPro" id="IPR041700">
    <property type="entry name" value="OMP_b-brl_3"/>
</dbReference>
<keyword evidence="3" id="KW-0998">Cell outer membrane</keyword>
<feature type="domain" description="Outer membrane protein beta-barrel" evidence="5">
    <location>
        <begin position="392"/>
        <end position="804"/>
    </location>
</feature>
<keyword evidence="7" id="KW-1185">Reference proteome</keyword>
<dbReference type="InterPro" id="IPR036942">
    <property type="entry name" value="Beta-barrel_TonB_sf"/>
</dbReference>
<comment type="subcellular location">
    <subcellularLocation>
        <location evidence="1">Cell outer membrane</location>
    </subcellularLocation>
</comment>
<dbReference type="EMBL" id="JBHUOX010000013">
    <property type="protein sequence ID" value="MFD3001985.1"/>
    <property type="molecule type" value="Genomic_DNA"/>
</dbReference>
<reference evidence="7" key="1">
    <citation type="journal article" date="2019" name="Int. J. Syst. Evol. Microbiol.">
        <title>The Global Catalogue of Microorganisms (GCM) 10K type strain sequencing project: providing services to taxonomists for standard genome sequencing and annotation.</title>
        <authorList>
            <consortium name="The Broad Institute Genomics Platform"/>
            <consortium name="The Broad Institute Genome Sequencing Center for Infectious Disease"/>
            <person name="Wu L."/>
            <person name="Ma J."/>
        </authorList>
    </citation>
    <scope>NUCLEOTIDE SEQUENCE [LARGE SCALE GENOMIC DNA]</scope>
    <source>
        <strain evidence="7">KCTC 23984</strain>
    </source>
</reference>
<evidence type="ECO:0000259" key="5">
    <source>
        <dbReference type="Pfam" id="PF14905"/>
    </source>
</evidence>
<sequence>MRRVLLSDKRSACFTGCCLMLLFLFPLLSLAQGGRKAAVSGKVVDAQTGTPLPYASVGLFKSADNSLISGNITDEAGEFKLDAPLGEYYALVEFMGYKALKSPAFKLSSDKPDHHLGLLKLHESAATALKEVVVQAEKSSMELSLDKKIFNVGQDLANAGGSATEILSNIPSVSVDAEGNVKLRGSENVRILIDGKPSGLVSFKGGSGLQQLQGSLIEKVEIITNPSARYEAEGMSGIINIVLKKERKSGFNGSFEVIAGEPTNYGGAANLNYRHKRLNFFVNYGLAYRITPSLGSLYQELTTDNVTTILRQEHSTRLKGFNNNIRGGLDYFFTETSILTASYLFRRSDANRVRNIRYEDYLGSNDLQSYTTRKQVEDEEEVNAEYAISYKKTFAREGQELNADFRLLDYWESSDQVYTQNTFSPDGTPDAARRLLQRSLNDEYEKQYLAQVDYVQPIGEGGKLEAGLRSSFRDMVNDYLVGDENAAGEITPLPGLDNYFIYNENINAVYGILGNKTKKLSYQVGLRAEHTDVKTTLRETNEVNPRRYTNLFPSAHLTYNLPKEHALQISYSRRVRRPVYFDLSPYFTLSDSRNVMGGNPNLNPEFTNAFDFGHIKYFDTGSLSSSIFYRHSTGRITTIRRVNEEGVATLRPENLAAEDAFGLEFTGSFTPAIWWKLDQSFNFFRSIIDGSNFEENFSTDTYSWFTRHTSRFTLPKAIEFQVRANYEAPQKTPQGRQRALYYVDLGISKDIFNRNGTITLNALDLFNTRISRSVFEGESVEGVRFYTSSENQGRRRQVNLTLSYRLHQAAPAGQPKILGNE</sequence>
<dbReference type="Gene3D" id="2.40.170.20">
    <property type="entry name" value="TonB-dependent receptor, beta-barrel domain"/>
    <property type="match status" value="1"/>
</dbReference>
<dbReference type="Pfam" id="PF07715">
    <property type="entry name" value="Plug"/>
    <property type="match status" value="1"/>
</dbReference>
<evidence type="ECO:0000256" key="3">
    <source>
        <dbReference type="ARBA" id="ARBA00023237"/>
    </source>
</evidence>
<feature type="domain" description="TonB-dependent receptor plug" evidence="4">
    <location>
        <begin position="160"/>
        <end position="238"/>
    </location>
</feature>
<dbReference type="SUPFAM" id="SSF56935">
    <property type="entry name" value="Porins"/>
    <property type="match status" value="1"/>
</dbReference>
<keyword evidence="6" id="KW-0675">Receptor</keyword>
<dbReference type="PANTHER" id="PTHR40980:SF4">
    <property type="entry name" value="TONB-DEPENDENT RECEPTOR-LIKE BETA-BARREL DOMAIN-CONTAINING PROTEIN"/>
    <property type="match status" value="1"/>
</dbReference>
<dbReference type="PANTHER" id="PTHR40980">
    <property type="entry name" value="PLUG DOMAIN-CONTAINING PROTEIN"/>
    <property type="match status" value="1"/>
</dbReference>
<evidence type="ECO:0000256" key="2">
    <source>
        <dbReference type="ARBA" id="ARBA00023136"/>
    </source>
</evidence>
<dbReference type="Gene3D" id="2.170.130.10">
    <property type="entry name" value="TonB-dependent receptor, plug domain"/>
    <property type="match status" value="1"/>
</dbReference>
<dbReference type="InterPro" id="IPR037066">
    <property type="entry name" value="Plug_dom_sf"/>
</dbReference>
<dbReference type="RefSeq" id="WP_377486882.1">
    <property type="nucleotide sequence ID" value="NZ_JBHUOX010000013.1"/>
</dbReference>
<evidence type="ECO:0000313" key="7">
    <source>
        <dbReference type="Proteomes" id="UP001597641"/>
    </source>
</evidence>
<name>A0ABW6BW50_9BACT</name>